<accession>A0A0H0XRC2</accession>
<proteinExistence type="predicted"/>
<protein>
    <recommendedName>
        <fullName evidence="5">Heme-binding protein</fullName>
    </recommendedName>
</protein>
<dbReference type="PROSITE" id="PS51257">
    <property type="entry name" value="PROKAR_LIPOPROTEIN"/>
    <property type="match status" value="1"/>
</dbReference>
<dbReference type="OrthoDB" id="9121915at2"/>
<comment type="caution">
    <text evidence="3">The sequence shown here is derived from an EMBL/GenBank/DDBJ whole genome shotgun (WGS) entry which is preliminary data.</text>
</comment>
<dbReference type="SUPFAM" id="SSF143744">
    <property type="entry name" value="GlcG-like"/>
    <property type="match status" value="3"/>
</dbReference>
<keyword evidence="4" id="KW-1185">Reference proteome</keyword>
<evidence type="ECO:0008006" key="5">
    <source>
        <dbReference type="Google" id="ProtNLM"/>
    </source>
</evidence>
<dbReference type="Pfam" id="PF03928">
    <property type="entry name" value="HbpS-like"/>
    <property type="match status" value="2"/>
</dbReference>
<organism evidence="3 4">
    <name type="scientific">Aurantiacibacter marinus</name>
    <dbReference type="NCBI Taxonomy" id="874156"/>
    <lineage>
        <taxon>Bacteria</taxon>
        <taxon>Pseudomonadati</taxon>
        <taxon>Pseudomonadota</taxon>
        <taxon>Alphaproteobacteria</taxon>
        <taxon>Sphingomonadales</taxon>
        <taxon>Erythrobacteraceae</taxon>
        <taxon>Aurantiacibacter</taxon>
    </lineage>
</organism>
<reference evidence="3 4" key="1">
    <citation type="submission" date="2015-04" db="EMBL/GenBank/DDBJ databases">
        <title>The draft genome sequence of Erythrobacter marinus HWDM-33.</title>
        <authorList>
            <person name="Zhuang L."/>
            <person name="Liu Y."/>
            <person name="Shao Z."/>
        </authorList>
    </citation>
    <scope>NUCLEOTIDE SEQUENCE [LARGE SCALE GENOMIC DNA]</scope>
    <source>
        <strain evidence="3 4">HWDM-33</strain>
    </source>
</reference>
<evidence type="ECO:0000256" key="1">
    <source>
        <dbReference type="SAM" id="MobiDB-lite"/>
    </source>
</evidence>
<gene>
    <name evidence="3" type="ORF">AAV99_02580</name>
</gene>
<dbReference type="InterPro" id="IPR038084">
    <property type="entry name" value="PduO/GlcC-like_sf"/>
</dbReference>
<dbReference type="InterPro" id="IPR005624">
    <property type="entry name" value="PduO/GlcC-like"/>
</dbReference>
<dbReference type="EMBL" id="LBHU01000001">
    <property type="protein sequence ID" value="KLI64492.1"/>
    <property type="molecule type" value="Genomic_DNA"/>
</dbReference>
<dbReference type="PANTHER" id="PTHR34309:SF1">
    <property type="entry name" value="PROTEIN GLCG"/>
    <property type="match status" value="1"/>
</dbReference>
<feature type="region of interest" description="Disordered" evidence="1">
    <location>
        <begin position="23"/>
        <end position="49"/>
    </location>
</feature>
<dbReference type="PATRIC" id="fig|874156.12.peg.537"/>
<evidence type="ECO:0000256" key="2">
    <source>
        <dbReference type="SAM" id="SignalP"/>
    </source>
</evidence>
<keyword evidence="2" id="KW-0732">Signal</keyword>
<evidence type="ECO:0000313" key="4">
    <source>
        <dbReference type="Proteomes" id="UP000053455"/>
    </source>
</evidence>
<dbReference type="InterPro" id="IPR052517">
    <property type="entry name" value="GlcG_carb_metab_protein"/>
</dbReference>
<dbReference type="Proteomes" id="UP000053455">
    <property type="component" value="Unassembled WGS sequence"/>
</dbReference>
<dbReference type="STRING" id="874156.GCA_001021555_00765"/>
<dbReference type="PANTHER" id="PTHR34309">
    <property type="entry name" value="SLR1406 PROTEIN"/>
    <property type="match status" value="1"/>
</dbReference>
<dbReference type="Gene3D" id="3.30.450.150">
    <property type="entry name" value="Haem-degrading domain"/>
    <property type="match status" value="2"/>
</dbReference>
<dbReference type="AlphaFoldDB" id="A0A0H0XRC2"/>
<feature type="chain" id="PRO_5002589536" description="Heme-binding protein" evidence="2">
    <location>
        <begin position="19"/>
        <end position="665"/>
    </location>
</feature>
<feature type="signal peptide" evidence="2">
    <location>
        <begin position="1"/>
        <end position="18"/>
    </location>
</feature>
<sequence>MHLRRGITFLTASALVLASCGGGGSQGGQNGSGNAVVPTPTPTPPPSGRLFAPPAQEALSVSEVQTIIAQAVNEAQTRGLPSMIAVTDRVGNVLAVFAMNGANPEAVVSRNRIGAPLPQGDMLGLQGVAVPSQVAAIAKAVTGAYLSSGGNAFTTRTASMIVQEHFPPAPTTVGLESGPLFGVQFSQLPCSDLSARASDGLIGPKRSPLGLSADPGGIPLYKNGVVVGGIGVMGDGNYGFDANILDTENDAEEAIAVAGAQGFMAPTDIRADRIFVDGTSLRFSDVTEAQIAPSSGNFAAISGTAGMLLAVEGYNTGVLRAGTAYGSEASGMRAATPAEFSNPDAFVLSDGAGNARYPIRGGTDAASVAQPLSAGEVRAIMEEAFAVLSRARAQIRRPLDSRMQASISVVDTHGEVLGIVRSPDGPIFGVDVSLQKARTATFFSSAVAAPQLQAVPAPPGGLSGADYVTRVRSFLGDPNALTGTFAFADRSGGNLSRPYFPDGEVGQIPGPLSVLASDTFSPFAVGLQTDLVVPNIVDHVVYVASNGANADTQRGCTKVPNSPSGSPRIANGIQIFPGSVPIYRAGELIGGIGVSGDGIDQDDMVSFLGLNNAGVRLGTLGNADPAIRADRIVVNVNGRGVRLRYINCPFAPFLDTAAQNVCQGL</sequence>
<dbReference type="RefSeq" id="WP_047092356.1">
    <property type="nucleotide sequence ID" value="NZ_LBHU01000001.1"/>
</dbReference>
<evidence type="ECO:0000313" key="3">
    <source>
        <dbReference type="EMBL" id="KLI64492.1"/>
    </source>
</evidence>
<name>A0A0H0XRC2_9SPHN</name>